<evidence type="ECO:0000313" key="2">
    <source>
        <dbReference type="EMBL" id="MEQ2253072.1"/>
    </source>
</evidence>
<name>A0ABV0VA91_9TELE</name>
<accession>A0ABV0VA91</accession>
<dbReference type="EMBL" id="JAHRIQ010096526">
    <property type="protein sequence ID" value="MEQ2253072.1"/>
    <property type="molecule type" value="Genomic_DNA"/>
</dbReference>
<feature type="compositionally biased region" description="Polar residues" evidence="1">
    <location>
        <begin position="63"/>
        <end position="76"/>
    </location>
</feature>
<keyword evidence="3" id="KW-1185">Reference proteome</keyword>
<comment type="caution">
    <text evidence="2">The sequence shown here is derived from an EMBL/GenBank/DDBJ whole genome shotgun (WGS) entry which is preliminary data.</text>
</comment>
<reference evidence="2 3" key="1">
    <citation type="submission" date="2021-06" db="EMBL/GenBank/DDBJ databases">
        <authorList>
            <person name="Palmer J.M."/>
        </authorList>
    </citation>
    <scope>NUCLEOTIDE SEQUENCE [LARGE SCALE GENOMIC DNA]</scope>
    <source>
        <strain evidence="3">if_2019</strain>
        <tissue evidence="2">Muscle</tissue>
    </source>
</reference>
<proteinExistence type="predicted"/>
<sequence length="76" mass="8426">MVNISMNLPHSKDRSGSTRSDFKIAPCFTCPACPSSNAVHHLEELARTARLPVSHSLRGLRISPQNQHNPLQRVNP</sequence>
<feature type="region of interest" description="Disordered" evidence="1">
    <location>
        <begin position="57"/>
        <end position="76"/>
    </location>
</feature>
<gene>
    <name evidence="2" type="ORF">ILYODFUR_028289</name>
</gene>
<evidence type="ECO:0000313" key="3">
    <source>
        <dbReference type="Proteomes" id="UP001482620"/>
    </source>
</evidence>
<evidence type="ECO:0000256" key="1">
    <source>
        <dbReference type="SAM" id="MobiDB-lite"/>
    </source>
</evidence>
<dbReference type="Proteomes" id="UP001482620">
    <property type="component" value="Unassembled WGS sequence"/>
</dbReference>
<protein>
    <submittedName>
        <fullName evidence="2">Uncharacterized protein</fullName>
    </submittedName>
</protein>
<organism evidence="2 3">
    <name type="scientific">Ilyodon furcidens</name>
    <name type="common">goldbreast splitfin</name>
    <dbReference type="NCBI Taxonomy" id="33524"/>
    <lineage>
        <taxon>Eukaryota</taxon>
        <taxon>Metazoa</taxon>
        <taxon>Chordata</taxon>
        <taxon>Craniata</taxon>
        <taxon>Vertebrata</taxon>
        <taxon>Euteleostomi</taxon>
        <taxon>Actinopterygii</taxon>
        <taxon>Neopterygii</taxon>
        <taxon>Teleostei</taxon>
        <taxon>Neoteleostei</taxon>
        <taxon>Acanthomorphata</taxon>
        <taxon>Ovalentaria</taxon>
        <taxon>Atherinomorphae</taxon>
        <taxon>Cyprinodontiformes</taxon>
        <taxon>Goodeidae</taxon>
        <taxon>Ilyodon</taxon>
    </lineage>
</organism>